<feature type="transmembrane region" description="Helical" evidence="1">
    <location>
        <begin position="7"/>
        <end position="34"/>
    </location>
</feature>
<keyword evidence="1" id="KW-0472">Membrane</keyword>
<accession>A0A210PEU0</accession>
<keyword evidence="1" id="KW-1133">Transmembrane helix</keyword>
<protein>
    <submittedName>
        <fullName evidence="2">Uncharacterized protein</fullName>
    </submittedName>
</protein>
<proteinExistence type="predicted"/>
<gene>
    <name evidence="2" type="ORF">KP79_PYT22211</name>
</gene>
<feature type="transmembrane region" description="Helical" evidence="1">
    <location>
        <begin position="98"/>
        <end position="117"/>
    </location>
</feature>
<evidence type="ECO:0000256" key="1">
    <source>
        <dbReference type="SAM" id="Phobius"/>
    </source>
</evidence>
<comment type="caution">
    <text evidence="2">The sequence shown here is derived from an EMBL/GenBank/DDBJ whole genome shotgun (WGS) entry which is preliminary data.</text>
</comment>
<name>A0A210PEU0_MIZYE</name>
<keyword evidence="1" id="KW-0812">Transmembrane</keyword>
<dbReference type="AlphaFoldDB" id="A0A210PEU0"/>
<feature type="transmembrane region" description="Helical" evidence="1">
    <location>
        <begin position="54"/>
        <end position="78"/>
    </location>
</feature>
<evidence type="ECO:0000313" key="2">
    <source>
        <dbReference type="EMBL" id="OWF35008.1"/>
    </source>
</evidence>
<dbReference type="Proteomes" id="UP000242188">
    <property type="component" value="Unassembled WGS sequence"/>
</dbReference>
<reference evidence="2 3" key="1">
    <citation type="journal article" date="2017" name="Nat. Ecol. Evol.">
        <title>Scallop genome provides insights into evolution of bilaterian karyotype and development.</title>
        <authorList>
            <person name="Wang S."/>
            <person name="Zhang J."/>
            <person name="Jiao W."/>
            <person name="Li J."/>
            <person name="Xun X."/>
            <person name="Sun Y."/>
            <person name="Guo X."/>
            <person name="Huan P."/>
            <person name="Dong B."/>
            <person name="Zhang L."/>
            <person name="Hu X."/>
            <person name="Sun X."/>
            <person name="Wang J."/>
            <person name="Zhao C."/>
            <person name="Wang Y."/>
            <person name="Wang D."/>
            <person name="Huang X."/>
            <person name="Wang R."/>
            <person name="Lv J."/>
            <person name="Li Y."/>
            <person name="Zhang Z."/>
            <person name="Liu B."/>
            <person name="Lu W."/>
            <person name="Hui Y."/>
            <person name="Liang J."/>
            <person name="Zhou Z."/>
            <person name="Hou R."/>
            <person name="Li X."/>
            <person name="Liu Y."/>
            <person name="Li H."/>
            <person name="Ning X."/>
            <person name="Lin Y."/>
            <person name="Zhao L."/>
            <person name="Xing Q."/>
            <person name="Dou J."/>
            <person name="Li Y."/>
            <person name="Mao J."/>
            <person name="Guo H."/>
            <person name="Dou H."/>
            <person name="Li T."/>
            <person name="Mu C."/>
            <person name="Jiang W."/>
            <person name="Fu Q."/>
            <person name="Fu X."/>
            <person name="Miao Y."/>
            <person name="Liu J."/>
            <person name="Yu Q."/>
            <person name="Li R."/>
            <person name="Liao H."/>
            <person name="Li X."/>
            <person name="Kong Y."/>
            <person name="Jiang Z."/>
            <person name="Chourrout D."/>
            <person name="Li R."/>
            <person name="Bao Z."/>
        </authorList>
    </citation>
    <scope>NUCLEOTIDE SEQUENCE [LARGE SCALE GENOMIC DNA]</scope>
    <source>
        <strain evidence="2 3">PY_sf001</strain>
    </source>
</reference>
<sequence>MACCRSLLCVVICCCTVPVSVSLHMIALLIPYWITDESNQRGFRYIHQLGINGVGALGFQVLSLVFELMTFFSCLLMLSSGLFEGSTHEECYNDGNMFFIIFYGVTGCMNLSTCFLIRLEYQVSSLDVSYYLCLTAGCYTMFQYFCAVTYWVCGPPSDKKYQKRLQLVQNSTEGRYTIIQEDVFWLKRRRIVVKH</sequence>
<evidence type="ECO:0000313" key="3">
    <source>
        <dbReference type="Proteomes" id="UP000242188"/>
    </source>
</evidence>
<keyword evidence="3" id="KW-1185">Reference proteome</keyword>
<feature type="transmembrane region" description="Helical" evidence="1">
    <location>
        <begin position="129"/>
        <end position="153"/>
    </location>
</feature>
<dbReference type="EMBL" id="NEDP02076744">
    <property type="protein sequence ID" value="OWF35008.1"/>
    <property type="molecule type" value="Genomic_DNA"/>
</dbReference>
<organism evidence="2 3">
    <name type="scientific">Mizuhopecten yessoensis</name>
    <name type="common">Japanese scallop</name>
    <name type="synonym">Patinopecten yessoensis</name>
    <dbReference type="NCBI Taxonomy" id="6573"/>
    <lineage>
        <taxon>Eukaryota</taxon>
        <taxon>Metazoa</taxon>
        <taxon>Spiralia</taxon>
        <taxon>Lophotrochozoa</taxon>
        <taxon>Mollusca</taxon>
        <taxon>Bivalvia</taxon>
        <taxon>Autobranchia</taxon>
        <taxon>Pteriomorphia</taxon>
        <taxon>Pectinida</taxon>
        <taxon>Pectinoidea</taxon>
        <taxon>Pectinidae</taxon>
        <taxon>Mizuhopecten</taxon>
    </lineage>
</organism>